<feature type="coiled-coil region" evidence="9">
    <location>
        <begin position="2"/>
        <end position="76"/>
    </location>
</feature>
<sequence>MEQQFLRIKLRYEQQISQLEQQLEPKLQLDSGESAAGAELWRSQVQTLQAELQQVKQSHQEGAKSLQEQIESLQQQLKHKPQPSPGRHQLQAEAASGLRIERLNKDLALKTQSQRANDPQLKASVLLLGGGPAGGETFPAAQYEKTYQPTVFTGCHISEVVQESEALRQQVEQLQLQREGLTAQAEHAEEELSRVQQQGAEQLGSMKAEQLRALDTLRAGYALEHSSSRVAELTNQRHIQEVTVKHLKEQLQELQGAKDALTVSRTREDALQKQLSRLLKDLKDAKEAQSPEGKLLSGLERKILDMELRHQSRERKLQQVIGGSWQTLDSGQQSEVEGWKQLAQQKSREVEAFRLELDSILDILRHLQRQGVVLPPPPHLSALQ</sequence>
<keyword evidence="4" id="KW-0963">Cytoplasm</keyword>
<organism evidence="10 11">
    <name type="scientific">Champsocephalus esox</name>
    <name type="common">pike icefish</name>
    <dbReference type="NCBI Taxonomy" id="159716"/>
    <lineage>
        <taxon>Eukaryota</taxon>
        <taxon>Metazoa</taxon>
        <taxon>Chordata</taxon>
        <taxon>Craniata</taxon>
        <taxon>Vertebrata</taxon>
        <taxon>Euteleostomi</taxon>
        <taxon>Actinopterygii</taxon>
        <taxon>Neopterygii</taxon>
        <taxon>Teleostei</taxon>
        <taxon>Neoteleostei</taxon>
        <taxon>Acanthomorphata</taxon>
        <taxon>Eupercaria</taxon>
        <taxon>Perciformes</taxon>
        <taxon>Notothenioidei</taxon>
        <taxon>Channichthyidae</taxon>
        <taxon>Champsocephalus</taxon>
    </lineage>
</organism>
<keyword evidence="5" id="KW-0493">Microtubule</keyword>
<evidence type="ECO:0000256" key="7">
    <source>
        <dbReference type="ARBA" id="ARBA00023054"/>
    </source>
</evidence>
<comment type="subcellular location">
    <subcellularLocation>
        <location evidence="1">Cytoplasm</location>
        <location evidence="1">Cytoskeleton</location>
        <location evidence="1">Microtubule organizing center</location>
        <location evidence="1">Centrosome</location>
        <location evidence="1">Centriole</location>
    </subcellularLocation>
</comment>
<evidence type="ECO:0000256" key="9">
    <source>
        <dbReference type="SAM" id="Coils"/>
    </source>
</evidence>
<evidence type="ECO:0000256" key="1">
    <source>
        <dbReference type="ARBA" id="ARBA00004114"/>
    </source>
</evidence>
<dbReference type="PANTHER" id="PTHR34031">
    <property type="entry name" value="CENTROSOMAL PROTEIN OF 162 KDA"/>
    <property type="match status" value="1"/>
</dbReference>
<comment type="similarity">
    <text evidence="2">Belongs to the CEP162 family.</text>
</comment>
<proteinExistence type="inferred from homology"/>
<dbReference type="InterPro" id="IPR038774">
    <property type="entry name" value="CEP162-like"/>
</dbReference>
<keyword evidence="6" id="KW-0970">Cilium biogenesis/degradation</keyword>
<dbReference type="AlphaFoldDB" id="A0AAN8CNA1"/>
<dbReference type="EMBL" id="JAULUE010002050">
    <property type="protein sequence ID" value="KAK5905283.1"/>
    <property type="molecule type" value="Genomic_DNA"/>
</dbReference>
<accession>A0AAN8CNA1</accession>
<protein>
    <recommendedName>
        <fullName evidence="3">Centrosomal protein of 162 kDa</fullName>
    </recommendedName>
</protein>
<comment type="caution">
    <text evidence="10">The sequence shown here is derived from an EMBL/GenBank/DDBJ whole genome shotgun (WGS) entry which is preliminary data.</text>
</comment>
<evidence type="ECO:0000256" key="8">
    <source>
        <dbReference type="ARBA" id="ARBA00023212"/>
    </source>
</evidence>
<dbReference type="GO" id="GO:0034451">
    <property type="term" value="C:centriolar satellite"/>
    <property type="evidence" value="ECO:0007669"/>
    <property type="project" value="TreeGrafter"/>
</dbReference>
<name>A0AAN8CNA1_9TELE</name>
<dbReference type="Proteomes" id="UP001335648">
    <property type="component" value="Unassembled WGS sequence"/>
</dbReference>
<dbReference type="GO" id="GO:0060271">
    <property type="term" value="P:cilium assembly"/>
    <property type="evidence" value="ECO:0007669"/>
    <property type="project" value="TreeGrafter"/>
</dbReference>
<evidence type="ECO:0000256" key="5">
    <source>
        <dbReference type="ARBA" id="ARBA00022701"/>
    </source>
</evidence>
<evidence type="ECO:0000256" key="6">
    <source>
        <dbReference type="ARBA" id="ARBA00022794"/>
    </source>
</evidence>
<keyword evidence="7 9" id="KW-0175">Coiled coil</keyword>
<dbReference type="GO" id="GO:0005879">
    <property type="term" value="C:axonemal microtubule"/>
    <property type="evidence" value="ECO:0007669"/>
    <property type="project" value="TreeGrafter"/>
</dbReference>
<evidence type="ECO:0000256" key="3">
    <source>
        <dbReference type="ARBA" id="ARBA00021406"/>
    </source>
</evidence>
<evidence type="ECO:0000256" key="4">
    <source>
        <dbReference type="ARBA" id="ARBA00022490"/>
    </source>
</evidence>
<dbReference type="GO" id="GO:0005814">
    <property type="term" value="C:centriole"/>
    <property type="evidence" value="ECO:0007669"/>
    <property type="project" value="UniProtKB-SubCell"/>
</dbReference>
<evidence type="ECO:0000313" key="10">
    <source>
        <dbReference type="EMBL" id="KAK5905283.1"/>
    </source>
</evidence>
<dbReference type="PANTHER" id="PTHR34031:SF1">
    <property type="entry name" value="CENTROSOMAL PROTEIN OF 162 KDA"/>
    <property type="match status" value="1"/>
</dbReference>
<evidence type="ECO:0000313" key="11">
    <source>
        <dbReference type="Proteomes" id="UP001335648"/>
    </source>
</evidence>
<reference evidence="10 11" key="1">
    <citation type="journal article" date="2023" name="Mol. Biol. Evol.">
        <title>Genomics of Secondarily Temperate Adaptation in the Only Non-Antarctic Icefish.</title>
        <authorList>
            <person name="Rivera-Colon A.G."/>
            <person name="Rayamajhi N."/>
            <person name="Minhas B.F."/>
            <person name="Madrigal G."/>
            <person name="Bilyk K.T."/>
            <person name="Yoon V."/>
            <person name="Hune M."/>
            <person name="Gregory S."/>
            <person name="Cheng C.H.C."/>
            <person name="Catchen J.M."/>
        </authorList>
    </citation>
    <scope>NUCLEOTIDE SEQUENCE [LARGE SCALE GENOMIC DNA]</scope>
    <source>
        <strain evidence="10">JC2023a</strain>
    </source>
</reference>
<keyword evidence="11" id="KW-1185">Reference proteome</keyword>
<keyword evidence="8" id="KW-0206">Cytoskeleton</keyword>
<feature type="coiled-coil region" evidence="9">
    <location>
        <begin position="157"/>
        <end position="198"/>
    </location>
</feature>
<feature type="coiled-coil region" evidence="9">
    <location>
        <begin position="230"/>
        <end position="288"/>
    </location>
</feature>
<gene>
    <name evidence="10" type="ORF">CesoFtcFv8_006763</name>
</gene>
<dbReference type="GO" id="GO:0005654">
    <property type="term" value="C:nucleoplasm"/>
    <property type="evidence" value="ECO:0007669"/>
    <property type="project" value="TreeGrafter"/>
</dbReference>
<evidence type="ECO:0000256" key="2">
    <source>
        <dbReference type="ARBA" id="ARBA00009485"/>
    </source>
</evidence>